<comment type="similarity">
    <text evidence="2 11">Belongs to the LpxB family.</text>
</comment>
<dbReference type="GO" id="GO:0016020">
    <property type="term" value="C:membrane"/>
    <property type="evidence" value="ECO:0007669"/>
    <property type="project" value="GOC"/>
</dbReference>
<dbReference type="UniPathway" id="UPA00973"/>
<comment type="function">
    <text evidence="1 11">Condensation of UDP-2,3-diacylglucosamine and 2,3-diacylglucosamine-1-phosphate to form lipid A disaccharide, a precursor of lipid A, a phosphorylated glycolipid that anchors the lipopolysaccharide to the outer membrane of the cell.</text>
</comment>
<dbReference type="InterPro" id="IPR003835">
    <property type="entry name" value="Glyco_trans_19"/>
</dbReference>
<dbReference type="AlphaFoldDB" id="A0A317RAV1"/>
<evidence type="ECO:0000256" key="3">
    <source>
        <dbReference type="ARBA" id="ARBA00012687"/>
    </source>
</evidence>
<evidence type="ECO:0000313" key="12">
    <source>
        <dbReference type="EMBL" id="PWW46462.1"/>
    </source>
</evidence>
<keyword evidence="9 11" id="KW-0443">Lipid metabolism</keyword>
<keyword evidence="7 11" id="KW-0328">Glycosyltransferase</keyword>
<comment type="pathway">
    <text evidence="11">Bacterial outer membrane biogenesis; LPS lipid A biosynthesis.</text>
</comment>
<evidence type="ECO:0000256" key="8">
    <source>
        <dbReference type="ARBA" id="ARBA00022679"/>
    </source>
</evidence>
<evidence type="ECO:0000256" key="1">
    <source>
        <dbReference type="ARBA" id="ARBA00002056"/>
    </source>
</evidence>
<dbReference type="PANTHER" id="PTHR30372:SF4">
    <property type="entry name" value="LIPID-A-DISACCHARIDE SYNTHASE, MITOCHONDRIAL-RELATED"/>
    <property type="match status" value="1"/>
</dbReference>
<comment type="caution">
    <text evidence="12">The sequence shown here is derived from an EMBL/GenBank/DDBJ whole genome shotgun (WGS) entry which is preliminary data.</text>
</comment>
<organism evidence="12 13">
    <name type="scientific">Melaminivora alkalimesophila</name>
    <dbReference type="NCBI Taxonomy" id="1165852"/>
    <lineage>
        <taxon>Bacteria</taxon>
        <taxon>Pseudomonadati</taxon>
        <taxon>Pseudomonadota</taxon>
        <taxon>Betaproteobacteria</taxon>
        <taxon>Burkholderiales</taxon>
        <taxon>Comamonadaceae</taxon>
        <taxon>Melaminivora</taxon>
    </lineage>
</organism>
<keyword evidence="5 11" id="KW-0444">Lipid biosynthesis</keyword>
<accession>A0A317RAV1</accession>
<dbReference type="HAMAP" id="MF_00392">
    <property type="entry name" value="LpxB"/>
    <property type="match status" value="1"/>
</dbReference>
<dbReference type="Proteomes" id="UP000246483">
    <property type="component" value="Unassembled WGS sequence"/>
</dbReference>
<sequence length="379" mass="41228">MVAGETSGDLLAGLLLDGLRAQWPQVASMGIGGPRMAERGFDAWWPSERLAVHGYSVELVRRLAGILRIRRQLRARLLGGDRPDVFIGVDAPDFNLGLEAELRAAGIRTVHFVCPSIWAWRAERIAKIRAACDHVLCLFPFEPELLARHGIGASYVGHPLARVIPLEPDRLAARRALGLQPEDEVLAILPGSRSAEVAYIAPPFFEAAARILRARPRLKILVPAVPALQGRVARAAREAGLDDAATTVLAGQSHAALAACDCTLIASGTATLEAALFKRPMVIGYRMHPWSWRLMRRKQLQPWVGLPNILCGEFAVPELLQDAGTPEALAAAVLGWLDARQGDPARIAALEARFTELHHELRRDTPRLAADAIRTLLGA</sequence>
<dbReference type="EMBL" id="QGUB01000004">
    <property type="protein sequence ID" value="PWW46462.1"/>
    <property type="molecule type" value="Genomic_DNA"/>
</dbReference>
<dbReference type="Pfam" id="PF02684">
    <property type="entry name" value="LpxB"/>
    <property type="match status" value="1"/>
</dbReference>
<dbReference type="EC" id="2.4.1.182" evidence="3 11"/>
<dbReference type="SUPFAM" id="SSF53756">
    <property type="entry name" value="UDP-Glycosyltransferase/glycogen phosphorylase"/>
    <property type="match status" value="1"/>
</dbReference>
<gene>
    <name evidence="11" type="primary">lpxB</name>
    <name evidence="12" type="ORF">DFR36_104249</name>
</gene>
<evidence type="ECO:0000256" key="2">
    <source>
        <dbReference type="ARBA" id="ARBA00007868"/>
    </source>
</evidence>
<evidence type="ECO:0000256" key="6">
    <source>
        <dbReference type="ARBA" id="ARBA00022556"/>
    </source>
</evidence>
<evidence type="ECO:0000256" key="11">
    <source>
        <dbReference type="HAMAP-Rule" id="MF_00392"/>
    </source>
</evidence>
<evidence type="ECO:0000313" key="13">
    <source>
        <dbReference type="Proteomes" id="UP000246483"/>
    </source>
</evidence>
<evidence type="ECO:0000256" key="10">
    <source>
        <dbReference type="ARBA" id="ARBA00048975"/>
    </source>
</evidence>
<keyword evidence="13" id="KW-1185">Reference proteome</keyword>
<dbReference type="GO" id="GO:0008915">
    <property type="term" value="F:lipid-A-disaccharide synthase activity"/>
    <property type="evidence" value="ECO:0007669"/>
    <property type="project" value="UniProtKB-UniRule"/>
</dbReference>
<evidence type="ECO:0000256" key="5">
    <source>
        <dbReference type="ARBA" id="ARBA00022516"/>
    </source>
</evidence>
<evidence type="ECO:0000256" key="4">
    <source>
        <dbReference type="ARBA" id="ARBA00020902"/>
    </source>
</evidence>
<proteinExistence type="inferred from homology"/>
<dbReference type="NCBIfam" id="TIGR00215">
    <property type="entry name" value="lpxB"/>
    <property type="match status" value="1"/>
</dbReference>
<keyword evidence="6 11" id="KW-0441">Lipid A biosynthesis</keyword>
<dbReference type="GO" id="GO:0005543">
    <property type="term" value="F:phospholipid binding"/>
    <property type="evidence" value="ECO:0007669"/>
    <property type="project" value="TreeGrafter"/>
</dbReference>
<evidence type="ECO:0000256" key="7">
    <source>
        <dbReference type="ARBA" id="ARBA00022676"/>
    </source>
</evidence>
<comment type="catalytic activity">
    <reaction evidence="10 11">
        <text>a lipid X + a UDP-2-N,3-O-bis[(3R)-3-hydroxyacyl]-alpha-D-glucosamine = a lipid A disaccharide + UDP + H(+)</text>
        <dbReference type="Rhea" id="RHEA:67828"/>
        <dbReference type="ChEBI" id="CHEBI:15378"/>
        <dbReference type="ChEBI" id="CHEBI:58223"/>
        <dbReference type="ChEBI" id="CHEBI:137748"/>
        <dbReference type="ChEBI" id="CHEBI:176338"/>
        <dbReference type="ChEBI" id="CHEBI:176343"/>
        <dbReference type="EC" id="2.4.1.182"/>
    </reaction>
</comment>
<dbReference type="PANTHER" id="PTHR30372">
    <property type="entry name" value="LIPID-A-DISACCHARIDE SYNTHASE"/>
    <property type="match status" value="1"/>
</dbReference>
<evidence type="ECO:0000256" key="9">
    <source>
        <dbReference type="ARBA" id="ARBA00023098"/>
    </source>
</evidence>
<name>A0A317RAV1_9BURK</name>
<reference evidence="12 13" key="1">
    <citation type="submission" date="2018-05" db="EMBL/GenBank/DDBJ databases">
        <title>Genomic Encyclopedia of Type Strains, Phase IV (KMG-IV): sequencing the most valuable type-strain genomes for metagenomic binning, comparative biology and taxonomic classification.</title>
        <authorList>
            <person name="Goeker M."/>
        </authorList>
    </citation>
    <scope>NUCLEOTIDE SEQUENCE [LARGE SCALE GENOMIC DNA]</scope>
    <source>
        <strain evidence="12 13">DSM 26006</strain>
    </source>
</reference>
<protein>
    <recommendedName>
        <fullName evidence="4 11">Lipid-A-disaccharide synthase</fullName>
        <ecNumber evidence="3 11">2.4.1.182</ecNumber>
    </recommendedName>
</protein>
<keyword evidence="8 11" id="KW-0808">Transferase</keyword>
<dbReference type="GO" id="GO:0009245">
    <property type="term" value="P:lipid A biosynthetic process"/>
    <property type="evidence" value="ECO:0007669"/>
    <property type="project" value="UniProtKB-UniRule"/>
</dbReference>